<protein>
    <submittedName>
        <fullName evidence="2">Uncharacterized protein</fullName>
    </submittedName>
</protein>
<gene>
    <name evidence="2" type="ORF">D6D13_07676</name>
</gene>
<organism evidence="2">
    <name type="scientific">Aureobasidium pullulans</name>
    <name type="common">Black yeast</name>
    <name type="synonym">Pullularia pullulans</name>
    <dbReference type="NCBI Taxonomy" id="5580"/>
    <lineage>
        <taxon>Eukaryota</taxon>
        <taxon>Fungi</taxon>
        <taxon>Dikarya</taxon>
        <taxon>Ascomycota</taxon>
        <taxon>Pezizomycotina</taxon>
        <taxon>Dothideomycetes</taxon>
        <taxon>Dothideomycetidae</taxon>
        <taxon>Dothideales</taxon>
        <taxon>Saccotheciaceae</taxon>
        <taxon>Aureobasidium</taxon>
    </lineage>
</organism>
<accession>A0A4S9CCJ1</accession>
<dbReference type="AlphaFoldDB" id="A0A4S9CCJ1"/>
<comment type="caution">
    <text evidence="2">The sequence shown here is derived from an EMBL/GenBank/DDBJ whole genome shotgun (WGS) entry which is preliminary data.</text>
</comment>
<evidence type="ECO:0000313" key="2">
    <source>
        <dbReference type="EMBL" id="THX03464.1"/>
    </source>
</evidence>
<reference evidence="2" key="1">
    <citation type="submission" date="2018-10" db="EMBL/GenBank/DDBJ databases">
        <title>Fifty Aureobasidium pullulans genomes reveal a recombining polyextremotolerant generalist.</title>
        <authorList>
            <person name="Gostincar C."/>
            <person name="Turk M."/>
            <person name="Zajc J."/>
            <person name="Gunde-Cimerman N."/>
        </authorList>
    </citation>
    <scope>NUCLEOTIDE SEQUENCE [LARGE SCALE GENOMIC DNA]</scope>
    <source>
        <strain evidence="2">EXF-10085</strain>
    </source>
</reference>
<feature type="region of interest" description="Disordered" evidence="1">
    <location>
        <begin position="1"/>
        <end position="29"/>
    </location>
</feature>
<evidence type="ECO:0000256" key="1">
    <source>
        <dbReference type="SAM" id="MobiDB-lite"/>
    </source>
</evidence>
<sequence>MSSASGPSKKRPGPDSPASSAPSGTVRSQTVAETFETLINAEDFEACIRLLEEDHSTSH</sequence>
<dbReference type="EMBL" id="QZAS01000032">
    <property type="protein sequence ID" value="THX03464.1"/>
    <property type="molecule type" value="Genomic_DNA"/>
</dbReference>
<name>A0A4S9CCJ1_AURPU</name>
<proteinExistence type="predicted"/>